<accession>A0ABP8TWU9</accession>
<dbReference type="InterPro" id="IPR050194">
    <property type="entry name" value="Glycosyltransferase_grp1"/>
</dbReference>
<reference evidence="4" key="1">
    <citation type="journal article" date="2019" name="Int. J. Syst. Evol. Microbiol.">
        <title>The Global Catalogue of Microorganisms (GCM) 10K type strain sequencing project: providing services to taxonomists for standard genome sequencing and annotation.</title>
        <authorList>
            <consortium name="The Broad Institute Genomics Platform"/>
            <consortium name="The Broad Institute Genome Sequencing Center for Infectious Disease"/>
            <person name="Wu L."/>
            <person name="Ma J."/>
        </authorList>
    </citation>
    <scope>NUCLEOTIDE SEQUENCE [LARGE SCALE GENOMIC DNA]</scope>
    <source>
        <strain evidence="4">JCM 17938</strain>
    </source>
</reference>
<dbReference type="Proteomes" id="UP001500212">
    <property type="component" value="Unassembled WGS sequence"/>
</dbReference>
<proteinExistence type="predicted"/>
<evidence type="ECO:0000259" key="2">
    <source>
        <dbReference type="Pfam" id="PF00534"/>
    </source>
</evidence>
<dbReference type="PANTHER" id="PTHR45947:SF3">
    <property type="entry name" value="SULFOQUINOVOSYL TRANSFERASE SQD2"/>
    <property type="match status" value="1"/>
</dbReference>
<protein>
    <submittedName>
        <fullName evidence="3">Glycosyltransferase</fullName>
    </submittedName>
</protein>
<comment type="caution">
    <text evidence="3">The sequence shown here is derived from an EMBL/GenBank/DDBJ whole genome shotgun (WGS) entry which is preliminary data.</text>
</comment>
<dbReference type="Pfam" id="PF00534">
    <property type="entry name" value="Glycos_transf_1"/>
    <property type="match status" value="1"/>
</dbReference>
<dbReference type="EMBL" id="BAABHJ010000030">
    <property type="protein sequence ID" value="GAA4615562.1"/>
    <property type="molecule type" value="Genomic_DNA"/>
</dbReference>
<gene>
    <name evidence="3" type="ORF">GCM10023195_68640</name>
</gene>
<keyword evidence="4" id="KW-1185">Reference proteome</keyword>
<dbReference type="RefSeq" id="WP_345363896.1">
    <property type="nucleotide sequence ID" value="NZ_BAABHJ010000030.1"/>
</dbReference>
<feature type="domain" description="Glycosyl transferase family 1" evidence="2">
    <location>
        <begin position="202"/>
        <end position="294"/>
    </location>
</feature>
<evidence type="ECO:0000313" key="3">
    <source>
        <dbReference type="EMBL" id="GAA4615562.1"/>
    </source>
</evidence>
<organism evidence="3 4">
    <name type="scientific">Actinoallomurus liliacearum</name>
    <dbReference type="NCBI Taxonomy" id="1080073"/>
    <lineage>
        <taxon>Bacteria</taxon>
        <taxon>Bacillati</taxon>
        <taxon>Actinomycetota</taxon>
        <taxon>Actinomycetes</taxon>
        <taxon>Streptosporangiales</taxon>
        <taxon>Thermomonosporaceae</taxon>
        <taxon>Actinoallomurus</taxon>
    </lineage>
</organism>
<dbReference type="Gene3D" id="3.40.50.2000">
    <property type="entry name" value="Glycogen Phosphorylase B"/>
    <property type="match status" value="1"/>
</dbReference>
<evidence type="ECO:0000256" key="1">
    <source>
        <dbReference type="ARBA" id="ARBA00022679"/>
    </source>
</evidence>
<dbReference type="PANTHER" id="PTHR45947">
    <property type="entry name" value="SULFOQUINOVOSYL TRANSFERASE SQD2"/>
    <property type="match status" value="1"/>
</dbReference>
<evidence type="ECO:0000313" key="4">
    <source>
        <dbReference type="Proteomes" id="UP001500212"/>
    </source>
</evidence>
<name>A0ABP8TWU9_9ACTN</name>
<dbReference type="SUPFAM" id="SSF53756">
    <property type="entry name" value="UDP-Glycosyltransferase/glycogen phosphorylase"/>
    <property type="match status" value="1"/>
</dbReference>
<keyword evidence="1" id="KW-0808">Transferase</keyword>
<sequence>MRVLIWHVHGSWATAFVQGPHTYVLPVTPDRGPDGLGRARTWEWPANAVEVPPERLRDEEIDVVVLQRPHEERLAEEWLGRRPGVDVPAVYVEHDAPWGGVPLTRHPMADRPEILLVHVTHFNRLMWDNGCTPTAVVEHGIVDPGLRWTGELERTAVVVNEPLRRGRCVGTDLLPYFAEGMGLDVFGMKVRDLPGRLGLPGVHAYEDLPQERMHEELARRRVYLHPIRWTSLGLSLLEAMHLGMPVVALATTEVVEAVPREAGIISTRPDRLRDGLRRLLADREEAARLGKAARAAALERYGLPRFLADWEETLAEVTRCPPS</sequence>
<dbReference type="InterPro" id="IPR001296">
    <property type="entry name" value="Glyco_trans_1"/>
</dbReference>